<gene>
    <name evidence="1" type="ORF">GA0070558_1654</name>
</gene>
<evidence type="ECO:0000313" key="2">
    <source>
        <dbReference type="Proteomes" id="UP000199375"/>
    </source>
</evidence>
<dbReference type="Proteomes" id="UP000199375">
    <property type="component" value="Unassembled WGS sequence"/>
</dbReference>
<evidence type="ECO:0000313" key="1">
    <source>
        <dbReference type="EMBL" id="SCF22975.1"/>
    </source>
</evidence>
<dbReference type="AlphaFoldDB" id="A0A1C4YQG6"/>
<reference evidence="1 2" key="1">
    <citation type="submission" date="2016-06" db="EMBL/GenBank/DDBJ databases">
        <authorList>
            <person name="Kjaerup R.B."/>
            <person name="Dalgaard T.S."/>
            <person name="Juul-Madsen H.R."/>
        </authorList>
    </citation>
    <scope>NUCLEOTIDE SEQUENCE [LARGE SCALE GENOMIC DNA]</scope>
    <source>
        <strain evidence="1 2">DSM 45626</strain>
    </source>
</reference>
<name>A0A1C4YQG6_9ACTN</name>
<proteinExistence type="predicted"/>
<protein>
    <submittedName>
        <fullName evidence="1">Winged helix-turn helix</fullName>
    </submittedName>
</protein>
<organism evidence="1 2">
    <name type="scientific">Micromonospora haikouensis</name>
    <dbReference type="NCBI Taxonomy" id="686309"/>
    <lineage>
        <taxon>Bacteria</taxon>
        <taxon>Bacillati</taxon>
        <taxon>Actinomycetota</taxon>
        <taxon>Actinomycetes</taxon>
        <taxon>Micromonosporales</taxon>
        <taxon>Micromonosporaceae</taxon>
        <taxon>Micromonospora</taxon>
    </lineage>
</organism>
<accession>A0A1C4YQG6</accession>
<sequence>MARRVGATRQTVIAWRARYVTGGIDPLADLPRLGRPPVVDEAAVVGATLNPPPEDLGIHALVGQNGGLVMPAPRRFSSGEGVQRGPQPAGCLVGNRPQVGGIAQLHQYLRVERLHQGGVRPVGADHDVARQE</sequence>
<dbReference type="EMBL" id="FMCW01000065">
    <property type="protein sequence ID" value="SCF22975.1"/>
    <property type="molecule type" value="Genomic_DNA"/>
</dbReference>
<dbReference type="Pfam" id="PF13551">
    <property type="entry name" value="HTH_29"/>
    <property type="match status" value="1"/>
</dbReference>